<name>A0A1G8CPK8_9ACTN</name>
<dbReference type="AlphaFoldDB" id="A0A1G8CPK8"/>
<dbReference type="OrthoDB" id="3398195at2"/>
<protein>
    <recommendedName>
        <fullName evidence="3">Terpene synthase family, metal binding domain</fullName>
    </recommendedName>
</protein>
<dbReference type="RefSeq" id="WP_093171638.1">
    <property type="nucleotide sequence ID" value="NZ_FNCN01000016.1"/>
</dbReference>
<accession>A0A1G8CPK8</accession>
<evidence type="ECO:0000313" key="1">
    <source>
        <dbReference type="EMBL" id="SDH46800.1"/>
    </source>
</evidence>
<dbReference type="Pfam" id="PF19086">
    <property type="entry name" value="Terpene_syn_C_2"/>
    <property type="match status" value="1"/>
</dbReference>
<sequence length="302" mass="33529">MNNSIRTLWPAAEAGRISAAAGKIQRALGRCAATYPGLYRAEAFDPALQSTLADALAHSAPWLDADRLMMAGKASFWAFGLDWLVDYAADSQDDVDDVVRRCLAVADGGRPADDDDLARFLADLRDELSAAPAFPALRGVWRDELGRMLAGMRTEWEWKAARAEGRTDVPDLRRYLANADNLGFTFVLVSHWVTICESPAPDDVHGVHGIHGVLAAASEVQRVIRLLNDQGTYRRDTVWGDLNALMLDTHEAVNEALARHTRRARELLAALRVDQPDLADFMERQMDFCAGFYRVTDFWGEL</sequence>
<organism evidence="1 2">
    <name type="scientific">Sinosporangium album</name>
    <dbReference type="NCBI Taxonomy" id="504805"/>
    <lineage>
        <taxon>Bacteria</taxon>
        <taxon>Bacillati</taxon>
        <taxon>Actinomycetota</taxon>
        <taxon>Actinomycetes</taxon>
        <taxon>Streptosporangiales</taxon>
        <taxon>Streptosporangiaceae</taxon>
        <taxon>Sinosporangium</taxon>
    </lineage>
</organism>
<dbReference type="SUPFAM" id="SSF48576">
    <property type="entry name" value="Terpenoid synthases"/>
    <property type="match status" value="1"/>
</dbReference>
<evidence type="ECO:0008006" key="3">
    <source>
        <dbReference type="Google" id="ProtNLM"/>
    </source>
</evidence>
<reference evidence="1 2" key="1">
    <citation type="submission" date="2016-10" db="EMBL/GenBank/DDBJ databases">
        <authorList>
            <person name="de Groot N.N."/>
        </authorList>
    </citation>
    <scope>NUCLEOTIDE SEQUENCE [LARGE SCALE GENOMIC DNA]</scope>
    <source>
        <strain evidence="1 2">CPCC 201354</strain>
    </source>
</reference>
<proteinExistence type="predicted"/>
<dbReference type="Gene3D" id="1.10.600.10">
    <property type="entry name" value="Farnesyl Diphosphate Synthase"/>
    <property type="match status" value="1"/>
</dbReference>
<dbReference type="Proteomes" id="UP000198923">
    <property type="component" value="Unassembled WGS sequence"/>
</dbReference>
<evidence type="ECO:0000313" key="2">
    <source>
        <dbReference type="Proteomes" id="UP000198923"/>
    </source>
</evidence>
<dbReference type="EMBL" id="FNCN01000016">
    <property type="protein sequence ID" value="SDH46800.1"/>
    <property type="molecule type" value="Genomic_DNA"/>
</dbReference>
<gene>
    <name evidence="1" type="ORF">SAMN05421505_11674</name>
</gene>
<dbReference type="InterPro" id="IPR008949">
    <property type="entry name" value="Isoprenoid_synthase_dom_sf"/>
</dbReference>
<keyword evidence="2" id="KW-1185">Reference proteome</keyword>
<dbReference type="STRING" id="504805.SAMN05421505_11674"/>